<dbReference type="PROSITE" id="PS51186">
    <property type="entry name" value="GNAT"/>
    <property type="match status" value="1"/>
</dbReference>
<dbReference type="GO" id="GO:0016747">
    <property type="term" value="F:acyltransferase activity, transferring groups other than amino-acyl groups"/>
    <property type="evidence" value="ECO:0007669"/>
    <property type="project" value="InterPro"/>
</dbReference>
<comment type="caution">
    <text evidence="2">The sequence shown here is derived from an EMBL/GenBank/DDBJ whole genome shotgun (WGS) entry which is preliminary data.</text>
</comment>
<dbReference type="InterPro" id="IPR000182">
    <property type="entry name" value="GNAT_dom"/>
</dbReference>
<dbReference type="Pfam" id="PF13302">
    <property type="entry name" value="Acetyltransf_3"/>
    <property type="match status" value="1"/>
</dbReference>
<evidence type="ECO:0000259" key="1">
    <source>
        <dbReference type="PROSITE" id="PS51186"/>
    </source>
</evidence>
<reference evidence="2 3" key="1">
    <citation type="submission" date="2019-03" db="EMBL/GenBank/DDBJ databases">
        <title>Draft Genome Sequence of Duganella callidus sp. nov., a Novel Duganella Species Isolated from Cultivated Soil.</title>
        <authorList>
            <person name="Raths R."/>
            <person name="Peta V."/>
            <person name="Bucking H."/>
        </authorList>
    </citation>
    <scope>NUCLEOTIDE SEQUENCE [LARGE SCALE GENOMIC DNA]</scope>
    <source>
        <strain evidence="2 3">DN04</strain>
    </source>
</reference>
<feature type="domain" description="N-acetyltransferase" evidence="1">
    <location>
        <begin position="412"/>
        <end position="567"/>
    </location>
</feature>
<dbReference type="Proteomes" id="UP000297729">
    <property type="component" value="Unassembled WGS sequence"/>
</dbReference>
<dbReference type="EMBL" id="SPVG01000210">
    <property type="protein sequence ID" value="TFW17289.1"/>
    <property type="molecule type" value="Genomic_DNA"/>
</dbReference>
<dbReference type="InterPro" id="IPR038740">
    <property type="entry name" value="BioF2-like_GNAT_dom"/>
</dbReference>
<dbReference type="OrthoDB" id="9148175at2"/>
<dbReference type="Gene3D" id="3.40.630.30">
    <property type="match status" value="1"/>
</dbReference>
<name>A0A4Y9SAU1_9BURK</name>
<dbReference type="AlphaFoldDB" id="A0A4Y9SAU1"/>
<dbReference type="SUPFAM" id="SSF55729">
    <property type="entry name" value="Acyl-CoA N-acyltransferases (Nat)"/>
    <property type="match status" value="2"/>
</dbReference>
<accession>A0A4Y9SAU1</accession>
<evidence type="ECO:0000313" key="3">
    <source>
        <dbReference type="Proteomes" id="UP000297729"/>
    </source>
</evidence>
<keyword evidence="2" id="KW-0808">Transferase</keyword>
<proteinExistence type="predicted"/>
<dbReference type="Pfam" id="PF13480">
    <property type="entry name" value="Acetyltransf_6"/>
    <property type="match status" value="1"/>
</dbReference>
<gene>
    <name evidence="2" type="ORF">E4L98_21200</name>
</gene>
<keyword evidence="3" id="KW-1185">Reference proteome</keyword>
<sequence length="567" mass="63779">MISGMTMMPIDYLEGTAAAALLEDAGFRAEWRQLHARVPEASGFQTPGFALAWYRSYAADWRPVLLLQRAADGTLAALWPLAHDGDGALVHAGQHQAEYHGWLCLPELEAGFVAAAWRCLCARLSFVSLRFKYLRSARAAALLRDAIGADRVLARGCPRPLMRLDAAEIAASAAKKSNKSRFNRLKKLGELSFRRITDIAELERIFDELIRYYDFRQSAINQTAPFREDPHKRAFHLAQFALAGDQLCVTASYLDQQPIAAFWGTLSGKTVHLGMLISSPFLAEHSPGKLHLMQLSDYLVRQGVEMLDLTPGGDAWKERFANSHDEVFDLMLYRQAGARRSAVAKQVIAARLKAGLGQVGITPAQVRAWRDRLSRINVGSIRRKLQSRRDFTREYRVYRAERSLVDALAADGQVRVNAIDDLLCFEPGESWQSRDAYLSSALERLEAGTQAYTICVDGQLAHSGWMSRQSASYMTEVKQQIELPEGSVTLYDFYSHPDWRGRGYYRLTLSRMLRDAFASPATQYAYIMVLADNGPSRHVIEKLGFAFQAAYFLERRGGQERTWRQPA</sequence>
<protein>
    <submittedName>
        <fullName evidence="2">GNAT family N-acetyltransferase</fullName>
    </submittedName>
</protein>
<dbReference type="InterPro" id="IPR016181">
    <property type="entry name" value="Acyl_CoA_acyltransferase"/>
</dbReference>
<organism evidence="2 3">
    <name type="scientific">Duganella callida</name>
    <dbReference type="NCBI Taxonomy" id="2561932"/>
    <lineage>
        <taxon>Bacteria</taxon>
        <taxon>Pseudomonadati</taxon>
        <taxon>Pseudomonadota</taxon>
        <taxon>Betaproteobacteria</taxon>
        <taxon>Burkholderiales</taxon>
        <taxon>Oxalobacteraceae</taxon>
        <taxon>Telluria group</taxon>
        <taxon>Duganella</taxon>
    </lineage>
</organism>
<evidence type="ECO:0000313" key="2">
    <source>
        <dbReference type="EMBL" id="TFW17289.1"/>
    </source>
</evidence>